<sequence length="150" mass="17100">MEWRSRLKRPRGHRRIHTYFSIEASNCISEVVEQLEAGSLMRGPRVRQRHRSTDGALENLIKNRALRGTAIGLTFISIESLLQKVKEQSSFTCLDPDVEFVVAVRCVPYPCGVFAVWLYFGSIFPADATKSDARRLSLKLTRRKSQKDSS</sequence>
<dbReference type="GO" id="GO:0035869">
    <property type="term" value="C:ciliary transition zone"/>
    <property type="evidence" value="ECO:0007669"/>
    <property type="project" value="TreeGrafter"/>
</dbReference>
<dbReference type="EMBL" id="HBGS01015279">
    <property type="protein sequence ID" value="CAD9398278.1"/>
    <property type="molecule type" value="Transcribed_RNA"/>
</dbReference>
<dbReference type="InterPro" id="IPR056288">
    <property type="entry name" value="CEP76_C"/>
</dbReference>
<dbReference type="GO" id="GO:1905515">
    <property type="term" value="P:non-motile cilium assembly"/>
    <property type="evidence" value="ECO:0007669"/>
    <property type="project" value="TreeGrafter"/>
</dbReference>
<evidence type="ECO:0000259" key="1">
    <source>
        <dbReference type="Pfam" id="PF24652"/>
    </source>
</evidence>
<accession>A0A7S2BIU0</accession>
<evidence type="ECO:0000313" key="2">
    <source>
        <dbReference type="EMBL" id="CAD9398278.1"/>
    </source>
</evidence>
<name>A0A7S2BIU0_9STRA</name>
<organism evidence="2">
    <name type="scientific">Octactis speculum</name>
    <dbReference type="NCBI Taxonomy" id="3111310"/>
    <lineage>
        <taxon>Eukaryota</taxon>
        <taxon>Sar</taxon>
        <taxon>Stramenopiles</taxon>
        <taxon>Ochrophyta</taxon>
        <taxon>Dictyochophyceae</taxon>
        <taxon>Dictyochales</taxon>
        <taxon>Dictyochaceae</taxon>
        <taxon>Octactis</taxon>
    </lineage>
</organism>
<dbReference type="GO" id="GO:1904491">
    <property type="term" value="P:protein localization to ciliary transition zone"/>
    <property type="evidence" value="ECO:0007669"/>
    <property type="project" value="TreeGrafter"/>
</dbReference>
<feature type="domain" description="Centrosomal protein of 76 kDa C-terminal" evidence="1">
    <location>
        <begin position="6"/>
        <end position="121"/>
    </location>
</feature>
<dbReference type="Pfam" id="PF24652">
    <property type="entry name" value="CEP76_C"/>
    <property type="match status" value="1"/>
</dbReference>
<dbReference type="AlphaFoldDB" id="A0A7S2BIU0"/>
<proteinExistence type="predicted"/>
<dbReference type="PANTHER" id="PTHR20837:SF0">
    <property type="entry name" value="COILED-COIL AND C2 DOMAIN-CONTAINING PROTEIN 2A"/>
    <property type="match status" value="1"/>
</dbReference>
<dbReference type="InterPro" id="IPR052434">
    <property type="entry name" value="Tectonic-like_complex_comp"/>
</dbReference>
<reference evidence="2" key="1">
    <citation type="submission" date="2021-01" db="EMBL/GenBank/DDBJ databases">
        <authorList>
            <person name="Corre E."/>
            <person name="Pelletier E."/>
            <person name="Niang G."/>
            <person name="Scheremetjew M."/>
            <person name="Finn R."/>
            <person name="Kale V."/>
            <person name="Holt S."/>
            <person name="Cochrane G."/>
            <person name="Meng A."/>
            <person name="Brown T."/>
            <person name="Cohen L."/>
        </authorList>
    </citation>
    <scope>NUCLEOTIDE SEQUENCE</scope>
    <source>
        <strain evidence="2">CCMP1381</strain>
    </source>
</reference>
<dbReference type="PANTHER" id="PTHR20837">
    <property type="entry name" value="CENTROSOMAL PROTEIN-RELATED"/>
    <property type="match status" value="1"/>
</dbReference>
<protein>
    <recommendedName>
        <fullName evidence="1">Centrosomal protein of 76 kDa C-terminal domain-containing protein</fullName>
    </recommendedName>
</protein>
<gene>
    <name evidence="2" type="ORF">DSPE1174_LOCUS7999</name>
</gene>